<evidence type="ECO:0000313" key="3">
    <source>
        <dbReference type="Proteomes" id="UP000821837"/>
    </source>
</evidence>
<feature type="domain" description="UBX" evidence="1">
    <location>
        <begin position="162"/>
        <end position="215"/>
    </location>
</feature>
<dbReference type="GO" id="GO:0043130">
    <property type="term" value="F:ubiquitin binding"/>
    <property type="evidence" value="ECO:0007669"/>
    <property type="project" value="TreeGrafter"/>
</dbReference>
<accession>A0A9D4T309</accession>
<dbReference type="Gene3D" id="3.10.20.90">
    <property type="entry name" value="Phosphatidylinositol 3-kinase Catalytic Subunit, Chain A, domain 1"/>
    <property type="match status" value="1"/>
</dbReference>
<dbReference type="Proteomes" id="UP000821837">
    <property type="component" value="Unassembled WGS sequence"/>
</dbReference>
<comment type="caution">
    <text evidence="2">The sequence shown here is derived from an EMBL/GenBank/DDBJ whole genome shotgun (WGS) entry which is preliminary data.</text>
</comment>
<dbReference type="GO" id="GO:0036503">
    <property type="term" value="P:ERAD pathway"/>
    <property type="evidence" value="ECO:0007669"/>
    <property type="project" value="TreeGrafter"/>
</dbReference>
<protein>
    <recommendedName>
        <fullName evidence="1">UBX domain-containing protein</fullName>
    </recommendedName>
</protein>
<dbReference type="AlphaFoldDB" id="A0A9D4T309"/>
<dbReference type="PROSITE" id="PS50033">
    <property type="entry name" value="UBX"/>
    <property type="match status" value="1"/>
</dbReference>
<dbReference type="GO" id="GO:0005783">
    <property type="term" value="C:endoplasmic reticulum"/>
    <property type="evidence" value="ECO:0007669"/>
    <property type="project" value="TreeGrafter"/>
</dbReference>
<name>A0A9D4T309_RHISA</name>
<organism evidence="2 3">
    <name type="scientific">Rhipicephalus sanguineus</name>
    <name type="common">Brown dog tick</name>
    <name type="synonym">Ixodes sanguineus</name>
    <dbReference type="NCBI Taxonomy" id="34632"/>
    <lineage>
        <taxon>Eukaryota</taxon>
        <taxon>Metazoa</taxon>
        <taxon>Ecdysozoa</taxon>
        <taxon>Arthropoda</taxon>
        <taxon>Chelicerata</taxon>
        <taxon>Arachnida</taxon>
        <taxon>Acari</taxon>
        <taxon>Parasitiformes</taxon>
        <taxon>Ixodida</taxon>
        <taxon>Ixodoidea</taxon>
        <taxon>Ixodidae</taxon>
        <taxon>Rhipicephalinae</taxon>
        <taxon>Rhipicephalus</taxon>
        <taxon>Rhipicephalus</taxon>
    </lineage>
</organism>
<dbReference type="PANTHER" id="PTHR23322">
    <property type="entry name" value="FAS-ASSOCIATED PROTEIN"/>
    <property type="match status" value="1"/>
</dbReference>
<dbReference type="EMBL" id="JABSTV010001248">
    <property type="protein sequence ID" value="KAH7968357.1"/>
    <property type="molecule type" value="Genomic_DNA"/>
</dbReference>
<dbReference type="InterPro" id="IPR050730">
    <property type="entry name" value="UBX_domain-protein"/>
</dbReference>
<gene>
    <name evidence="2" type="ORF">HPB52_007969</name>
</gene>
<reference evidence="2" key="1">
    <citation type="journal article" date="2020" name="Cell">
        <title>Large-Scale Comparative Analyses of Tick Genomes Elucidate Their Genetic Diversity and Vector Capacities.</title>
        <authorList>
            <consortium name="Tick Genome and Microbiome Consortium (TIGMIC)"/>
            <person name="Jia N."/>
            <person name="Wang J."/>
            <person name="Shi W."/>
            <person name="Du L."/>
            <person name="Sun Y."/>
            <person name="Zhan W."/>
            <person name="Jiang J.F."/>
            <person name="Wang Q."/>
            <person name="Zhang B."/>
            <person name="Ji P."/>
            <person name="Bell-Sakyi L."/>
            <person name="Cui X.M."/>
            <person name="Yuan T.T."/>
            <person name="Jiang B.G."/>
            <person name="Yang W.F."/>
            <person name="Lam T.T."/>
            <person name="Chang Q.C."/>
            <person name="Ding S.J."/>
            <person name="Wang X.J."/>
            <person name="Zhu J.G."/>
            <person name="Ruan X.D."/>
            <person name="Zhao L."/>
            <person name="Wei J.T."/>
            <person name="Ye R.Z."/>
            <person name="Que T.C."/>
            <person name="Du C.H."/>
            <person name="Zhou Y.H."/>
            <person name="Cheng J.X."/>
            <person name="Dai P.F."/>
            <person name="Guo W.B."/>
            <person name="Han X.H."/>
            <person name="Huang E.J."/>
            <person name="Li L.F."/>
            <person name="Wei W."/>
            <person name="Gao Y.C."/>
            <person name="Liu J.Z."/>
            <person name="Shao H.Z."/>
            <person name="Wang X."/>
            <person name="Wang C.C."/>
            <person name="Yang T.C."/>
            <person name="Huo Q.B."/>
            <person name="Li W."/>
            <person name="Chen H.Y."/>
            <person name="Chen S.E."/>
            <person name="Zhou L.G."/>
            <person name="Ni X.B."/>
            <person name="Tian J.H."/>
            <person name="Sheng Y."/>
            <person name="Liu T."/>
            <person name="Pan Y.S."/>
            <person name="Xia L.Y."/>
            <person name="Li J."/>
            <person name="Zhao F."/>
            <person name="Cao W.C."/>
        </authorList>
    </citation>
    <scope>NUCLEOTIDE SEQUENCE</scope>
    <source>
        <strain evidence="2">Rsan-2018</strain>
    </source>
</reference>
<dbReference type="InterPro" id="IPR029071">
    <property type="entry name" value="Ubiquitin-like_domsf"/>
</dbReference>
<evidence type="ECO:0000259" key="1">
    <source>
        <dbReference type="PROSITE" id="PS50033"/>
    </source>
</evidence>
<evidence type="ECO:0000313" key="2">
    <source>
        <dbReference type="EMBL" id="KAH7968357.1"/>
    </source>
</evidence>
<reference evidence="2" key="2">
    <citation type="submission" date="2021-09" db="EMBL/GenBank/DDBJ databases">
        <authorList>
            <person name="Jia N."/>
            <person name="Wang J."/>
            <person name="Shi W."/>
            <person name="Du L."/>
            <person name="Sun Y."/>
            <person name="Zhan W."/>
            <person name="Jiang J."/>
            <person name="Wang Q."/>
            <person name="Zhang B."/>
            <person name="Ji P."/>
            <person name="Sakyi L.B."/>
            <person name="Cui X."/>
            <person name="Yuan T."/>
            <person name="Jiang B."/>
            <person name="Yang W."/>
            <person name="Lam T.T.-Y."/>
            <person name="Chang Q."/>
            <person name="Ding S."/>
            <person name="Wang X."/>
            <person name="Zhu J."/>
            <person name="Ruan X."/>
            <person name="Zhao L."/>
            <person name="Wei J."/>
            <person name="Que T."/>
            <person name="Du C."/>
            <person name="Cheng J."/>
            <person name="Dai P."/>
            <person name="Han X."/>
            <person name="Huang E."/>
            <person name="Gao Y."/>
            <person name="Liu J."/>
            <person name="Shao H."/>
            <person name="Ye R."/>
            <person name="Li L."/>
            <person name="Wei W."/>
            <person name="Wang X."/>
            <person name="Wang C."/>
            <person name="Huo Q."/>
            <person name="Li W."/>
            <person name="Guo W."/>
            <person name="Chen H."/>
            <person name="Chen S."/>
            <person name="Zhou L."/>
            <person name="Zhou L."/>
            <person name="Ni X."/>
            <person name="Tian J."/>
            <person name="Zhou Y."/>
            <person name="Sheng Y."/>
            <person name="Liu T."/>
            <person name="Pan Y."/>
            <person name="Xia L."/>
            <person name="Li J."/>
            <person name="Zhao F."/>
            <person name="Cao W."/>
        </authorList>
    </citation>
    <scope>NUCLEOTIDE SEQUENCE</scope>
    <source>
        <strain evidence="2">Rsan-2018</strain>
        <tissue evidence="2">Larvae</tissue>
    </source>
</reference>
<dbReference type="VEuPathDB" id="VectorBase:RSAN_034327"/>
<sequence length="520" mass="57738">MATAFGEVNETPLMFSRSSSLGSLSSLDRQAALNAHNLAVNQSMHLSESSDEEQDSKILLEVISLGRAAVSKQQHSGGKNMNPNTKCLRKNVSDIQHESSSARVGDGPSVMMRPAVSDPPPPNHYPTSPRAVPDVNDCLIDDDDDGKLLKELAVPPEPPADSSDRVVQIRLKLPNGRSLTRRFLASAELGVLLVFLDSLGYPLTRFKILKNWRRQEVHHEAVSKGYVSYVVMMLKDMSRVTPDRRVVTFDDLKLSSQLLVAELLQCPALRKGTVQIILESELVHEPWLEVMCEIFVINSILKDLSVEKEDKQPEFHREFEMLMEKLSGLSGNALDKQLDLLSRNSPETLLRLVSCEDNRYHALLCSAGLWTARRLTVDSDPVSASVWRQESGLLCKAACRSPSLMQCLLQRLQAHADSMEPCFLAGADDWVLTRNSPAGAWDWKRIAEIWTALKLMVDGASASSVVAAFLKQAQRGSHADFWDDLLFYCESSRNLCNNTTKPMVANSSAESGLLLRDCCH</sequence>
<dbReference type="InterPro" id="IPR001012">
    <property type="entry name" value="UBX_dom"/>
</dbReference>
<dbReference type="Pfam" id="PF00789">
    <property type="entry name" value="UBX"/>
    <property type="match status" value="1"/>
</dbReference>
<proteinExistence type="predicted"/>
<keyword evidence="3" id="KW-1185">Reference proteome</keyword>
<dbReference type="SUPFAM" id="SSF54236">
    <property type="entry name" value="Ubiquitin-like"/>
    <property type="match status" value="1"/>
</dbReference>
<dbReference type="SMART" id="SM00166">
    <property type="entry name" value="UBX"/>
    <property type="match status" value="1"/>
</dbReference>
<dbReference type="PANTHER" id="PTHR23322:SF71">
    <property type="entry name" value="UBIQUITIN-ASSOCIATED (UBA) PROTEIN-RELATED"/>
    <property type="match status" value="1"/>
</dbReference>